<dbReference type="Gene3D" id="3.40.50.720">
    <property type="entry name" value="NAD(P)-binding Rossmann-like Domain"/>
    <property type="match status" value="1"/>
</dbReference>
<organism evidence="9 10">
    <name type="scientific">Adineta steineri</name>
    <dbReference type="NCBI Taxonomy" id="433720"/>
    <lineage>
        <taxon>Eukaryota</taxon>
        <taxon>Metazoa</taxon>
        <taxon>Spiralia</taxon>
        <taxon>Gnathifera</taxon>
        <taxon>Rotifera</taxon>
        <taxon>Eurotatoria</taxon>
        <taxon>Bdelloidea</taxon>
        <taxon>Adinetida</taxon>
        <taxon>Adinetidae</taxon>
        <taxon>Adineta</taxon>
    </lineage>
</organism>
<evidence type="ECO:0000256" key="7">
    <source>
        <dbReference type="ARBA" id="ARBA00023235"/>
    </source>
</evidence>
<accession>A0A819JC74</accession>
<keyword evidence="7" id="KW-0413">Isomerase</keyword>
<dbReference type="EC" id="5.1.3.2" evidence="4"/>
<protein>
    <recommendedName>
        <fullName evidence="4">UDP-glucose 4-epimerase</fullName>
        <ecNumber evidence="4">5.1.3.2</ecNumber>
    </recommendedName>
</protein>
<evidence type="ECO:0000256" key="2">
    <source>
        <dbReference type="ARBA" id="ARBA00001911"/>
    </source>
</evidence>
<proteinExistence type="predicted"/>
<name>A0A819JC74_9BILA</name>
<feature type="domain" description="NAD-dependent epimerase/dehydratase" evidence="8">
    <location>
        <begin position="5"/>
        <end position="57"/>
    </location>
</feature>
<comment type="cofactor">
    <cofactor evidence="2">
        <name>NAD(+)</name>
        <dbReference type="ChEBI" id="CHEBI:57540"/>
    </cofactor>
</comment>
<comment type="pathway">
    <text evidence="3">Carbohydrate metabolism; galactose metabolism.</text>
</comment>
<evidence type="ECO:0000256" key="5">
    <source>
        <dbReference type="ARBA" id="ARBA00023027"/>
    </source>
</evidence>
<dbReference type="GO" id="GO:0033499">
    <property type="term" value="P:galactose catabolic process via UDP-galactose, Leloir pathway"/>
    <property type="evidence" value="ECO:0007669"/>
    <property type="project" value="TreeGrafter"/>
</dbReference>
<dbReference type="InterPro" id="IPR001509">
    <property type="entry name" value="Epimerase_deHydtase"/>
</dbReference>
<dbReference type="Proteomes" id="UP000663881">
    <property type="component" value="Unassembled WGS sequence"/>
</dbReference>
<dbReference type="AlphaFoldDB" id="A0A819JC74"/>
<evidence type="ECO:0000256" key="3">
    <source>
        <dbReference type="ARBA" id="ARBA00004947"/>
    </source>
</evidence>
<sequence length="89" mass="9962">MAYKVLVTGGLGYIGSHTTVELANAGFIPVIADNLLNYKMGSRRIGDIDQIWADVHKAEKDLNWKAELDLKAMLTSAWSWEKRINKQAT</sequence>
<gene>
    <name evidence="9" type="ORF">OKA104_LOCUS25503</name>
</gene>
<dbReference type="InterPro" id="IPR036291">
    <property type="entry name" value="NAD(P)-bd_dom_sf"/>
</dbReference>
<dbReference type="PANTHER" id="PTHR43725">
    <property type="entry name" value="UDP-GLUCOSE 4-EPIMERASE"/>
    <property type="match status" value="1"/>
</dbReference>
<evidence type="ECO:0000259" key="8">
    <source>
        <dbReference type="Pfam" id="PF01370"/>
    </source>
</evidence>
<dbReference type="GO" id="GO:0003978">
    <property type="term" value="F:UDP-glucose 4-epimerase activity"/>
    <property type="evidence" value="ECO:0007669"/>
    <property type="project" value="UniProtKB-EC"/>
</dbReference>
<dbReference type="Gene3D" id="3.90.25.10">
    <property type="entry name" value="UDP-galactose 4-epimerase, domain 1"/>
    <property type="match status" value="1"/>
</dbReference>
<dbReference type="SUPFAM" id="SSF51735">
    <property type="entry name" value="NAD(P)-binding Rossmann-fold domains"/>
    <property type="match status" value="2"/>
</dbReference>
<keyword evidence="6" id="KW-0119">Carbohydrate metabolism</keyword>
<evidence type="ECO:0000256" key="4">
    <source>
        <dbReference type="ARBA" id="ARBA00013189"/>
    </source>
</evidence>
<keyword evidence="6" id="KW-0299">Galactose metabolism</keyword>
<evidence type="ECO:0000256" key="1">
    <source>
        <dbReference type="ARBA" id="ARBA00000083"/>
    </source>
</evidence>
<comment type="caution">
    <text evidence="9">The sequence shown here is derived from an EMBL/GenBank/DDBJ whole genome shotgun (WGS) entry which is preliminary data.</text>
</comment>
<dbReference type="GO" id="GO:0005829">
    <property type="term" value="C:cytosol"/>
    <property type="evidence" value="ECO:0007669"/>
    <property type="project" value="TreeGrafter"/>
</dbReference>
<evidence type="ECO:0000313" key="9">
    <source>
        <dbReference type="EMBL" id="CAF3925276.1"/>
    </source>
</evidence>
<reference evidence="9" key="1">
    <citation type="submission" date="2021-02" db="EMBL/GenBank/DDBJ databases">
        <authorList>
            <person name="Nowell W R."/>
        </authorList>
    </citation>
    <scope>NUCLEOTIDE SEQUENCE</scope>
</reference>
<evidence type="ECO:0000256" key="6">
    <source>
        <dbReference type="ARBA" id="ARBA00023144"/>
    </source>
</evidence>
<comment type="catalytic activity">
    <reaction evidence="1">
        <text>UDP-alpha-D-glucose = UDP-alpha-D-galactose</text>
        <dbReference type="Rhea" id="RHEA:22168"/>
        <dbReference type="ChEBI" id="CHEBI:58885"/>
        <dbReference type="ChEBI" id="CHEBI:66914"/>
        <dbReference type="EC" id="5.1.3.2"/>
    </reaction>
</comment>
<evidence type="ECO:0000313" key="10">
    <source>
        <dbReference type="Proteomes" id="UP000663881"/>
    </source>
</evidence>
<dbReference type="EMBL" id="CAJOAY010002143">
    <property type="protein sequence ID" value="CAF3925276.1"/>
    <property type="molecule type" value="Genomic_DNA"/>
</dbReference>
<dbReference type="PANTHER" id="PTHR43725:SF47">
    <property type="entry name" value="UDP-GLUCOSE 4-EPIMERASE"/>
    <property type="match status" value="1"/>
</dbReference>
<dbReference type="Pfam" id="PF01370">
    <property type="entry name" value="Epimerase"/>
    <property type="match status" value="1"/>
</dbReference>
<keyword evidence="5" id="KW-0520">NAD</keyword>